<accession>A0A922M918</accession>
<dbReference type="EMBL" id="JACEFF010000734">
    <property type="protein sequence ID" value="KAH9632040.1"/>
    <property type="molecule type" value="Genomic_DNA"/>
</dbReference>
<name>A0A922M918_SPOEX</name>
<dbReference type="GO" id="GO:0016020">
    <property type="term" value="C:membrane"/>
    <property type="evidence" value="ECO:0007669"/>
    <property type="project" value="InterPro"/>
</dbReference>
<feature type="binding site" evidence="8">
    <location>
        <position position="110"/>
    </location>
    <ligand>
        <name>Zn(2+)</name>
        <dbReference type="ChEBI" id="CHEBI:29105"/>
        <note>catalytic</note>
    </ligand>
</feature>
<keyword evidence="3 8" id="KW-0479">Metal-binding</keyword>
<evidence type="ECO:0000256" key="9">
    <source>
        <dbReference type="RuleBase" id="RU366077"/>
    </source>
</evidence>
<comment type="cofactor">
    <cofactor evidence="8 9">
        <name>Zn(2+)</name>
        <dbReference type="ChEBI" id="CHEBI:29105"/>
    </cofactor>
    <text evidence="8 9">Binds 1 zinc ion per subunit.</text>
</comment>
<dbReference type="AlphaFoldDB" id="A0A922M918"/>
<dbReference type="InterPro" id="IPR001577">
    <property type="entry name" value="Peptidase_M8"/>
</dbReference>
<evidence type="ECO:0000256" key="4">
    <source>
        <dbReference type="ARBA" id="ARBA00022801"/>
    </source>
</evidence>
<evidence type="ECO:0000256" key="1">
    <source>
        <dbReference type="ARBA" id="ARBA00005860"/>
    </source>
</evidence>
<sequence length="280" mass="31769">KIKPIDVLMESYGRKWADVDFMWIWSFGIVKYQSKYATYSEMDSKSKTKKLCYVCNSTGHNCRALPRSYRLDEEVPTDIDGNSINDGTDLPELEGAELEDQGGDGTALTHWEKRIFENEAMTGTHTQNSVFSRITFALMEDTGWYRANYELATPLDWGKGLGCKFSMVSCKQWLNSQSILIRCRTWLLARRPTMAAPYPWQTTVPTSKSLLGDTRVYSSEAAGVLTRRIRRSRNEYCKGGEEPLPPNLYHNDVLTCSAVNLTSPAFLLSAILILIFSLQK</sequence>
<organism evidence="10 11">
    <name type="scientific">Spodoptera exigua</name>
    <name type="common">Beet armyworm</name>
    <name type="synonym">Noctua fulgens</name>
    <dbReference type="NCBI Taxonomy" id="7107"/>
    <lineage>
        <taxon>Eukaryota</taxon>
        <taxon>Metazoa</taxon>
        <taxon>Ecdysozoa</taxon>
        <taxon>Arthropoda</taxon>
        <taxon>Hexapoda</taxon>
        <taxon>Insecta</taxon>
        <taxon>Pterygota</taxon>
        <taxon>Neoptera</taxon>
        <taxon>Endopterygota</taxon>
        <taxon>Lepidoptera</taxon>
        <taxon>Glossata</taxon>
        <taxon>Ditrysia</taxon>
        <taxon>Noctuoidea</taxon>
        <taxon>Noctuidae</taxon>
        <taxon>Amphipyrinae</taxon>
        <taxon>Spodoptera</taxon>
    </lineage>
</organism>
<evidence type="ECO:0000256" key="6">
    <source>
        <dbReference type="ARBA" id="ARBA00023049"/>
    </source>
</evidence>
<dbReference type="EC" id="3.4.24.-" evidence="9"/>
<evidence type="ECO:0000313" key="10">
    <source>
        <dbReference type="EMBL" id="KAH9632040.1"/>
    </source>
</evidence>
<reference evidence="10" key="1">
    <citation type="journal article" date="2021" name="G3 (Bethesda)">
        <title>Genome and transcriptome analysis of the beet armyworm Spodoptera exigua reveals targets for pest control. .</title>
        <authorList>
            <person name="Simon S."/>
            <person name="Breeschoten T."/>
            <person name="Jansen H.J."/>
            <person name="Dirks R.P."/>
            <person name="Schranz M.E."/>
            <person name="Ros V.I.D."/>
        </authorList>
    </citation>
    <scope>NUCLEOTIDE SEQUENCE</scope>
    <source>
        <strain evidence="10">TB_SE_WUR_2020</strain>
    </source>
</reference>
<keyword evidence="4 9" id="KW-0378">Hydrolase</keyword>
<dbReference type="GO" id="GO:0006508">
    <property type="term" value="P:proteolysis"/>
    <property type="evidence" value="ECO:0007669"/>
    <property type="project" value="UniProtKB-KW"/>
</dbReference>
<proteinExistence type="inferred from homology"/>
<keyword evidence="5 8" id="KW-0862">Zinc</keyword>
<dbReference type="GO" id="GO:0004222">
    <property type="term" value="F:metalloendopeptidase activity"/>
    <property type="evidence" value="ECO:0007669"/>
    <property type="project" value="UniProtKB-UniRule"/>
</dbReference>
<evidence type="ECO:0000256" key="5">
    <source>
        <dbReference type="ARBA" id="ARBA00022833"/>
    </source>
</evidence>
<dbReference type="PANTHER" id="PTHR10942:SF0">
    <property type="entry name" value="LEISHMANOLYSIN-LIKE PEPTIDASE"/>
    <property type="match status" value="1"/>
</dbReference>
<dbReference type="Proteomes" id="UP000814243">
    <property type="component" value="Unassembled WGS sequence"/>
</dbReference>
<evidence type="ECO:0000256" key="2">
    <source>
        <dbReference type="ARBA" id="ARBA00022670"/>
    </source>
</evidence>
<dbReference type="Gene3D" id="3.90.132.10">
    <property type="entry name" value="Leishmanolysin , domain 2"/>
    <property type="match status" value="1"/>
</dbReference>
<dbReference type="Pfam" id="PF01457">
    <property type="entry name" value="Peptidase_M8"/>
    <property type="match status" value="1"/>
</dbReference>
<dbReference type="GO" id="GO:0005737">
    <property type="term" value="C:cytoplasm"/>
    <property type="evidence" value="ECO:0007669"/>
    <property type="project" value="TreeGrafter"/>
</dbReference>
<comment type="caution">
    <text evidence="10">The sequence shown here is derived from an EMBL/GenBank/DDBJ whole genome shotgun (WGS) entry which is preliminary data.</text>
</comment>
<evidence type="ECO:0000256" key="3">
    <source>
        <dbReference type="ARBA" id="ARBA00022723"/>
    </source>
</evidence>
<keyword evidence="6 8" id="KW-0482">Metalloprotease</keyword>
<protein>
    <recommendedName>
        <fullName evidence="7 9">Leishmanolysin-like peptidase</fullName>
        <ecNumber evidence="9">3.4.24.-</ecNumber>
    </recommendedName>
</protein>
<evidence type="ECO:0000256" key="8">
    <source>
        <dbReference type="PIRSR" id="PIRSR601577-2"/>
    </source>
</evidence>
<feature type="non-terminal residue" evidence="10">
    <location>
        <position position="1"/>
    </location>
</feature>
<dbReference type="GO" id="GO:0007155">
    <property type="term" value="P:cell adhesion"/>
    <property type="evidence" value="ECO:0007669"/>
    <property type="project" value="InterPro"/>
</dbReference>
<keyword evidence="2 9" id="KW-0645">Protease</keyword>
<gene>
    <name evidence="10" type="ORF">HF086_009009</name>
</gene>
<dbReference type="SUPFAM" id="SSF55486">
    <property type="entry name" value="Metalloproteases ('zincins'), catalytic domain"/>
    <property type="match status" value="1"/>
</dbReference>
<dbReference type="GO" id="GO:0046872">
    <property type="term" value="F:metal ion binding"/>
    <property type="evidence" value="ECO:0007669"/>
    <property type="project" value="UniProtKB-KW"/>
</dbReference>
<dbReference type="PRINTS" id="PR00782">
    <property type="entry name" value="LSHMANOLYSIN"/>
</dbReference>
<evidence type="ECO:0000313" key="11">
    <source>
        <dbReference type="Proteomes" id="UP000814243"/>
    </source>
</evidence>
<dbReference type="PANTHER" id="PTHR10942">
    <property type="entry name" value="LEISHMANOLYSIN-LIKE PEPTIDASE"/>
    <property type="match status" value="1"/>
</dbReference>
<comment type="similarity">
    <text evidence="1 9">Belongs to the peptidase M8 family.</text>
</comment>
<dbReference type="FunFam" id="3.90.132.10:FF:000001">
    <property type="entry name" value="leishmanolysin-like peptidase isoform X2"/>
    <property type="match status" value="1"/>
</dbReference>
<evidence type="ECO:0000256" key="7">
    <source>
        <dbReference type="ARBA" id="ARBA00039717"/>
    </source>
</evidence>